<feature type="region of interest" description="Disordered" evidence="1">
    <location>
        <begin position="36"/>
        <end position="58"/>
    </location>
</feature>
<keyword evidence="3" id="KW-1185">Reference proteome</keyword>
<evidence type="ECO:0000256" key="1">
    <source>
        <dbReference type="SAM" id="MobiDB-lite"/>
    </source>
</evidence>
<name>A0A545V9F5_9HYPO</name>
<evidence type="ECO:0000313" key="3">
    <source>
        <dbReference type="Proteomes" id="UP000315783"/>
    </source>
</evidence>
<proteinExistence type="predicted"/>
<organism evidence="2 3">
    <name type="scientific">Cordyceps javanica</name>
    <dbReference type="NCBI Taxonomy" id="43265"/>
    <lineage>
        <taxon>Eukaryota</taxon>
        <taxon>Fungi</taxon>
        <taxon>Dikarya</taxon>
        <taxon>Ascomycota</taxon>
        <taxon>Pezizomycotina</taxon>
        <taxon>Sordariomycetes</taxon>
        <taxon>Hypocreomycetidae</taxon>
        <taxon>Hypocreales</taxon>
        <taxon>Cordycipitaceae</taxon>
        <taxon>Cordyceps</taxon>
    </lineage>
</organism>
<reference evidence="2 3" key="1">
    <citation type="journal article" date="2019" name="Appl. Microbiol. Biotechnol.">
        <title>Genome sequence of Isaria javanica and comparative genome analysis insights into family S53 peptidase evolution in fungal entomopathogens.</title>
        <authorList>
            <person name="Lin R."/>
            <person name="Zhang X."/>
            <person name="Xin B."/>
            <person name="Zou M."/>
            <person name="Gao Y."/>
            <person name="Qin F."/>
            <person name="Hu Q."/>
            <person name="Xie B."/>
            <person name="Cheng X."/>
        </authorList>
    </citation>
    <scope>NUCLEOTIDE SEQUENCE [LARGE SCALE GENOMIC DNA]</scope>
    <source>
        <strain evidence="2 3">IJ1G</strain>
    </source>
</reference>
<dbReference type="Proteomes" id="UP000315783">
    <property type="component" value="Unassembled WGS sequence"/>
</dbReference>
<sequence length="137" mass="14621">MPLGVENPAWMRHMDALSLLKGPRAWGKLMNYAHISGAAQPPPPPPPPLTGGQDDDGPGLLKWEDAAGILLKMAGASCSDLFLGGGAEGWATKKPTYLICPDYCRVYQGHGFYLLVCLSVQGPCRPLVVDGVRPLLI</sequence>
<accession>A0A545V9F5</accession>
<gene>
    <name evidence="2" type="ORF">IF1G_02435</name>
</gene>
<dbReference type="AlphaFoldDB" id="A0A545V9F5"/>
<dbReference type="EMBL" id="SPUK01000003">
    <property type="protein sequence ID" value="TQV98355.1"/>
    <property type="molecule type" value="Genomic_DNA"/>
</dbReference>
<comment type="caution">
    <text evidence="2">The sequence shown here is derived from an EMBL/GenBank/DDBJ whole genome shotgun (WGS) entry which is preliminary data.</text>
</comment>
<evidence type="ECO:0000313" key="2">
    <source>
        <dbReference type="EMBL" id="TQV98355.1"/>
    </source>
</evidence>
<protein>
    <submittedName>
        <fullName evidence="2">Uncharacterized protein</fullName>
    </submittedName>
</protein>
<feature type="compositionally biased region" description="Pro residues" evidence="1">
    <location>
        <begin position="40"/>
        <end position="49"/>
    </location>
</feature>